<name>A0A067E3I1_CITSI</name>
<evidence type="ECO:0000259" key="1">
    <source>
        <dbReference type="Pfam" id="PF12776"/>
    </source>
</evidence>
<evidence type="ECO:0000313" key="2">
    <source>
        <dbReference type="EMBL" id="KDO49749.1"/>
    </source>
</evidence>
<protein>
    <recommendedName>
        <fullName evidence="1">Myb/SANT-like domain-containing protein</fullName>
    </recommendedName>
</protein>
<sequence>MTTDGVSREKFTAATNKNYDRKQHRNCWDIVKKEWQIWDALVRRETRLGWNVGRQTIEAANEWWEAKLQEVLDKLATHPGCQPMSHLFKLGIRLFTKKANRETFVALSEPECQLE</sequence>
<organism evidence="2 3">
    <name type="scientific">Citrus sinensis</name>
    <name type="common">Sweet orange</name>
    <name type="synonym">Citrus aurantium var. sinensis</name>
    <dbReference type="NCBI Taxonomy" id="2711"/>
    <lineage>
        <taxon>Eukaryota</taxon>
        <taxon>Viridiplantae</taxon>
        <taxon>Streptophyta</taxon>
        <taxon>Embryophyta</taxon>
        <taxon>Tracheophyta</taxon>
        <taxon>Spermatophyta</taxon>
        <taxon>Magnoliopsida</taxon>
        <taxon>eudicotyledons</taxon>
        <taxon>Gunneridae</taxon>
        <taxon>Pentapetalae</taxon>
        <taxon>rosids</taxon>
        <taxon>malvids</taxon>
        <taxon>Sapindales</taxon>
        <taxon>Rutaceae</taxon>
        <taxon>Aurantioideae</taxon>
        <taxon>Citrus</taxon>
    </lineage>
</organism>
<dbReference type="PANTHER" id="PTHR31704:SF37">
    <property type="entry name" value="HEAT SHOCK PROTEIN"/>
    <property type="match status" value="1"/>
</dbReference>
<dbReference type="Pfam" id="PF12776">
    <property type="entry name" value="Myb_DNA-bind_3"/>
    <property type="match status" value="1"/>
</dbReference>
<proteinExistence type="predicted"/>
<feature type="domain" description="Myb/SANT-like" evidence="1">
    <location>
        <begin position="9"/>
        <end position="66"/>
    </location>
</feature>
<dbReference type="Proteomes" id="UP000027120">
    <property type="component" value="Unassembled WGS sequence"/>
</dbReference>
<feature type="non-terminal residue" evidence="2">
    <location>
        <position position="115"/>
    </location>
</feature>
<evidence type="ECO:0000313" key="3">
    <source>
        <dbReference type="Proteomes" id="UP000027120"/>
    </source>
</evidence>
<dbReference type="PANTHER" id="PTHR31704">
    <property type="entry name" value="MYB/SANT-LIKE DNA-BINDING DOMAIN PROTEIN-RELATED"/>
    <property type="match status" value="1"/>
</dbReference>
<accession>A0A067E3I1</accession>
<dbReference type="SMR" id="A0A067E3I1"/>
<keyword evidence="3" id="KW-1185">Reference proteome</keyword>
<gene>
    <name evidence="2" type="ORF">CISIN_1g042135mg</name>
</gene>
<reference evidence="2 3" key="1">
    <citation type="submission" date="2014-04" db="EMBL/GenBank/DDBJ databases">
        <authorList>
            <consortium name="International Citrus Genome Consortium"/>
            <person name="Gmitter F."/>
            <person name="Chen C."/>
            <person name="Farmerie W."/>
            <person name="Harkins T."/>
            <person name="Desany B."/>
            <person name="Mohiuddin M."/>
            <person name="Kodira C."/>
            <person name="Borodovsky M."/>
            <person name="Lomsadze A."/>
            <person name="Burns P."/>
            <person name="Jenkins J."/>
            <person name="Prochnik S."/>
            <person name="Shu S."/>
            <person name="Chapman J."/>
            <person name="Pitluck S."/>
            <person name="Schmutz J."/>
            <person name="Rokhsar D."/>
        </authorList>
    </citation>
    <scope>NUCLEOTIDE SEQUENCE</scope>
</reference>
<dbReference type="InterPro" id="IPR024752">
    <property type="entry name" value="Myb/SANT-like_dom"/>
</dbReference>
<dbReference type="AlphaFoldDB" id="A0A067E3I1"/>
<dbReference type="EMBL" id="KK785102">
    <property type="protein sequence ID" value="KDO49749.1"/>
    <property type="molecule type" value="Genomic_DNA"/>
</dbReference>
<dbReference type="STRING" id="2711.A0A067E3I1"/>